<evidence type="ECO:0000256" key="1">
    <source>
        <dbReference type="SAM" id="Phobius"/>
    </source>
</evidence>
<dbReference type="EMBL" id="CP017147">
    <property type="protein sequence ID" value="AOO81422.1"/>
    <property type="molecule type" value="Genomic_DNA"/>
</dbReference>
<feature type="transmembrane region" description="Helical" evidence="1">
    <location>
        <begin position="73"/>
        <end position="106"/>
    </location>
</feature>
<evidence type="ECO:0000313" key="4">
    <source>
        <dbReference type="Proteomes" id="UP000094969"/>
    </source>
</evidence>
<feature type="transmembrane region" description="Helical" evidence="1">
    <location>
        <begin position="118"/>
        <end position="137"/>
    </location>
</feature>
<dbReference type="KEGG" id="bvv:BHK69_14010"/>
<feature type="transmembrane region" description="Helical" evidence="1">
    <location>
        <begin position="41"/>
        <end position="61"/>
    </location>
</feature>
<reference evidence="3 4" key="1">
    <citation type="journal article" date="2015" name="Antonie Van Leeuwenhoek">
        <title>Bosea vaviloviae sp. nov., a new species of slow-growing rhizobia isolated from nodules of the relict species Vavilovia formosa (Stev.) Fed.</title>
        <authorList>
            <person name="Safronova V.I."/>
            <person name="Kuznetsova I.G."/>
            <person name="Sazanova A.L."/>
            <person name="Kimeklis A.K."/>
            <person name="Belimov A.A."/>
            <person name="Andronov E.E."/>
            <person name="Pinaev A.G."/>
            <person name="Chizhevskaya E.P."/>
            <person name="Pukhaev A.R."/>
            <person name="Popov K.P."/>
            <person name="Willems A."/>
            <person name="Tikhonovich I.A."/>
        </authorList>
    </citation>
    <scope>NUCLEOTIDE SEQUENCE [LARGE SCALE GENOMIC DNA]</scope>
    <source>
        <strain evidence="3 4">Vaf18</strain>
    </source>
</reference>
<accession>A0A1D7U234</accession>
<dbReference type="InterPro" id="IPR009936">
    <property type="entry name" value="DUF1468"/>
</dbReference>
<name>A0A1D7U234_9HYPH</name>
<evidence type="ECO:0000259" key="2">
    <source>
        <dbReference type="Pfam" id="PF07331"/>
    </source>
</evidence>
<dbReference type="Proteomes" id="UP000094969">
    <property type="component" value="Chromosome"/>
</dbReference>
<dbReference type="Pfam" id="PF07331">
    <property type="entry name" value="TctB"/>
    <property type="match status" value="1"/>
</dbReference>
<keyword evidence="1" id="KW-1133">Transmembrane helix</keyword>
<keyword evidence="4" id="KW-1185">Reference proteome</keyword>
<protein>
    <submittedName>
        <fullName evidence="3">Tripartite tricarboxylate transporter TctB</fullName>
    </submittedName>
</protein>
<organism evidence="3 4">
    <name type="scientific">Bosea vaviloviae</name>
    <dbReference type="NCBI Taxonomy" id="1526658"/>
    <lineage>
        <taxon>Bacteria</taxon>
        <taxon>Pseudomonadati</taxon>
        <taxon>Pseudomonadota</taxon>
        <taxon>Alphaproteobacteria</taxon>
        <taxon>Hyphomicrobiales</taxon>
        <taxon>Boseaceae</taxon>
        <taxon>Bosea</taxon>
    </lineage>
</organism>
<dbReference type="RefSeq" id="WP_069690636.1">
    <property type="nucleotide sequence ID" value="NZ_CP017147.1"/>
</dbReference>
<proteinExistence type="predicted"/>
<gene>
    <name evidence="3" type="ORF">BHK69_14010</name>
</gene>
<dbReference type="STRING" id="1526658.BHK69_14010"/>
<sequence length="140" mass="14895">MVNQNSARGLFLAAVALFFMLNALRYPLGDLAHAGPGLFPLLLSGPLLAIALLMILQARLAAPVPLSFNLKNIALIMLGLVAFVMGAQLANAALGIVLMVFIAGFAAATYSWTRNLKIALGLIVVAYGFEHFLGLNLRLF</sequence>
<dbReference type="OrthoDB" id="8163982at2"/>
<keyword evidence="1" id="KW-0472">Membrane</keyword>
<evidence type="ECO:0000313" key="3">
    <source>
        <dbReference type="EMBL" id="AOO81422.1"/>
    </source>
</evidence>
<feature type="domain" description="DUF1468" evidence="2">
    <location>
        <begin position="9"/>
        <end position="137"/>
    </location>
</feature>
<dbReference type="AlphaFoldDB" id="A0A1D7U234"/>
<keyword evidence="1" id="KW-0812">Transmembrane</keyword>